<evidence type="ECO:0000313" key="3">
    <source>
        <dbReference type="Proteomes" id="UP000692954"/>
    </source>
</evidence>
<proteinExistence type="predicted"/>
<dbReference type="OrthoDB" id="264532at2759"/>
<protein>
    <recommendedName>
        <fullName evidence="4">Transmembrane protein</fullName>
    </recommendedName>
</protein>
<feature type="transmembrane region" description="Helical" evidence="1">
    <location>
        <begin position="68"/>
        <end position="89"/>
    </location>
</feature>
<evidence type="ECO:0008006" key="4">
    <source>
        <dbReference type="Google" id="ProtNLM"/>
    </source>
</evidence>
<sequence length="216" mass="26361">MGTQRYLIYKAVTQQYWLIPILLELIVFQSKAKKSDRFIKFLKSMEIIKATKTSPKENRIFIKQRKGFKLICTQIWLNNIYCICFWGKYFIQYNQLIFAFETLVEQFKLVGIVFLSRFQLNFVNIFIIYYQQKKNREIIQYVAKKPSHEDVEKYHQVYLLSVKDLCDQCKGHFIVNILNFQFIQINQQRVKQIYVQFYLKLIYIINQKLFKLDFYE</sequence>
<evidence type="ECO:0000256" key="1">
    <source>
        <dbReference type="SAM" id="Phobius"/>
    </source>
</evidence>
<name>A0A8S1R5M6_9CILI</name>
<keyword evidence="1" id="KW-0812">Transmembrane</keyword>
<organism evidence="2 3">
    <name type="scientific">Paramecium sonneborni</name>
    <dbReference type="NCBI Taxonomy" id="65129"/>
    <lineage>
        <taxon>Eukaryota</taxon>
        <taxon>Sar</taxon>
        <taxon>Alveolata</taxon>
        <taxon>Ciliophora</taxon>
        <taxon>Intramacronucleata</taxon>
        <taxon>Oligohymenophorea</taxon>
        <taxon>Peniculida</taxon>
        <taxon>Parameciidae</taxon>
        <taxon>Paramecium</taxon>
    </lineage>
</organism>
<reference evidence="2" key="1">
    <citation type="submission" date="2021-01" db="EMBL/GenBank/DDBJ databases">
        <authorList>
            <consortium name="Genoscope - CEA"/>
            <person name="William W."/>
        </authorList>
    </citation>
    <scope>NUCLEOTIDE SEQUENCE</scope>
</reference>
<feature type="transmembrane region" description="Helical" evidence="1">
    <location>
        <begin position="109"/>
        <end position="130"/>
    </location>
</feature>
<evidence type="ECO:0000313" key="2">
    <source>
        <dbReference type="EMBL" id="CAD8122805.1"/>
    </source>
</evidence>
<dbReference type="EMBL" id="CAJJDN010000140">
    <property type="protein sequence ID" value="CAD8122805.1"/>
    <property type="molecule type" value="Genomic_DNA"/>
</dbReference>
<keyword evidence="1" id="KW-1133">Transmembrane helix</keyword>
<comment type="caution">
    <text evidence="2">The sequence shown here is derived from an EMBL/GenBank/DDBJ whole genome shotgun (WGS) entry which is preliminary data.</text>
</comment>
<dbReference type="Proteomes" id="UP000692954">
    <property type="component" value="Unassembled WGS sequence"/>
</dbReference>
<accession>A0A8S1R5M6</accession>
<gene>
    <name evidence="2" type="ORF">PSON_ATCC_30995.1.T1400144</name>
</gene>
<dbReference type="AlphaFoldDB" id="A0A8S1R5M6"/>
<keyword evidence="3" id="KW-1185">Reference proteome</keyword>
<keyword evidence="1" id="KW-0472">Membrane</keyword>